<keyword evidence="1" id="KW-0812">Transmembrane</keyword>
<reference evidence="3 4" key="1">
    <citation type="submission" date="2018-11" db="EMBL/GenBank/DDBJ databases">
        <title>Genomic Encyclopedia of Type Strains, Phase IV (KMG-IV): sequencing the most valuable type-strain genomes for metagenomic binning, comparative biology and taxonomic classification.</title>
        <authorList>
            <person name="Goeker M."/>
        </authorList>
    </citation>
    <scope>NUCLEOTIDE SEQUENCE [LARGE SCALE GENOMIC DNA]</scope>
    <source>
        <strain evidence="3 4">DSM 102936</strain>
    </source>
</reference>
<feature type="transmembrane region" description="Helical" evidence="1">
    <location>
        <begin position="29"/>
        <end position="48"/>
    </location>
</feature>
<dbReference type="AlphaFoldDB" id="A0A3N5AT56"/>
<dbReference type="Pfam" id="PF13487">
    <property type="entry name" value="HD_5"/>
    <property type="match status" value="1"/>
</dbReference>
<organism evidence="3 4">
    <name type="scientific">Thermodesulfitimonas autotrophica</name>
    <dbReference type="NCBI Taxonomy" id="1894989"/>
    <lineage>
        <taxon>Bacteria</taxon>
        <taxon>Bacillati</taxon>
        <taxon>Bacillota</taxon>
        <taxon>Clostridia</taxon>
        <taxon>Thermoanaerobacterales</taxon>
        <taxon>Thermoanaerobacteraceae</taxon>
        <taxon>Thermodesulfitimonas</taxon>
    </lineage>
</organism>
<keyword evidence="1" id="KW-1133">Transmembrane helix</keyword>
<dbReference type="CDD" id="cd00077">
    <property type="entry name" value="HDc"/>
    <property type="match status" value="1"/>
</dbReference>
<feature type="transmembrane region" description="Helical" evidence="1">
    <location>
        <begin position="99"/>
        <end position="120"/>
    </location>
</feature>
<dbReference type="PANTHER" id="PTHR43155">
    <property type="entry name" value="CYCLIC DI-GMP PHOSPHODIESTERASE PA4108-RELATED"/>
    <property type="match status" value="1"/>
</dbReference>
<dbReference type="SUPFAM" id="SSF109604">
    <property type="entry name" value="HD-domain/PDEase-like"/>
    <property type="match status" value="1"/>
</dbReference>
<keyword evidence="1" id="KW-0472">Membrane</keyword>
<accession>A0A3N5AT56</accession>
<evidence type="ECO:0000259" key="2">
    <source>
        <dbReference type="PROSITE" id="PS51832"/>
    </source>
</evidence>
<dbReference type="EMBL" id="RKRE01000002">
    <property type="protein sequence ID" value="RPF46820.1"/>
    <property type="molecule type" value="Genomic_DNA"/>
</dbReference>
<proteinExistence type="predicted"/>
<evidence type="ECO:0000256" key="1">
    <source>
        <dbReference type="SAM" id="Phobius"/>
    </source>
</evidence>
<comment type="caution">
    <text evidence="3">The sequence shown here is derived from an EMBL/GenBank/DDBJ whole genome shotgun (WGS) entry which is preliminary data.</text>
</comment>
<feature type="domain" description="HD-GYP" evidence="2">
    <location>
        <begin position="127"/>
        <end position="322"/>
    </location>
</feature>
<evidence type="ECO:0000313" key="4">
    <source>
        <dbReference type="Proteomes" id="UP000282654"/>
    </source>
</evidence>
<protein>
    <submittedName>
        <fullName evidence="3">HD domain-containing protein</fullName>
    </submittedName>
</protein>
<dbReference type="Gene3D" id="1.10.3210.10">
    <property type="entry name" value="Hypothetical protein af1432"/>
    <property type="match status" value="1"/>
</dbReference>
<dbReference type="PROSITE" id="PS51832">
    <property type="entry name" value="HD_GYP"/>
    <property type="match status" value="1"/>
</dbReference>
<dbReference type="Proteomes" id="UP000282654">
    <property type="component" value="Unassembled WGS sequence"/>
</dbReference>
<feature type="transmembrane region" description="Helical" evidence="1">
    <location>
        <begin position="60"/>
        <end position="87"/>
    </location>
</feature>
<dbReference type="SMART" id="SM00471">
    <property type="entry name" value="HDc"/>
    <property type="match status" value="1"/>
</dbReference>
<keyword evidence="4" id="KW-1185">Reference proteome</keyword>
<evidence type="ECO:0000313" key="3">
    <source>
        <dbReference type="EMBL" id="RPF46820.1"/>
    </source>
</evidence>
<sequence length="327" mass="35923">MAALYFFTPLFVSRLKPYSFGRLLLLSPYWYGAFTVVLFASVVLLDSMAANPEYHYVVHFLYYLPVSAAALGHPLFGLAVGLFAALVETAGHYHLSPAGVIHFAVGAVTYGGLVGLLHFLQARIEFSAVIFNGFVSAFSRLLHERDAYTAHHSVTAAQLALRTTEELRLTPQQQAEAYLAGLLHDMGKVAIPDAILFKPQRLSREEWTLVKQHPVVGATLLAQIPGLEGVATAIRHHHERWDGTGYPDGLKGEAIPITARIVCVTDAFEAMLSHRPYRRGLSLPEAVAELERCAGSQFDPQVVTAVTRVVQAPDIASQLKLIEQQNR</sequence>
<dbReference type="RefSeq" id="WP_170157728.1">
    <property type="nucleotide sequence ID" value="NZ_RKRE01000002.1"/>
</dbReference>
<dbReference type="InterPro" id="IPR003607">
    <property type="entry name" value="HD/PDEase_dom"/>
</dbReference>
<gene>
    <name evidence="3" type="ORF">EDD75_1079</name>
</gene>
<name>A0A3N5AT56_9THEO</name>
<dbReference type="InterPro" id="IPR037522">
    <property type="entry name" value="HD_GYP_dom"/>
</dbReference>